<evidence type="ECO:0000313" key="3">
    <source>
        <dbReference type="EMBL" id="RJT90359.1"/>
    </source>
</evidence>
<feature type="transmembrane region" description="Helical" evidence="2">
    <location>
        <begin position="252"/>
        <end position="276"/>
    </location>
</feature>
<keyword evidence="4" id="KW-1185">Reference proteome</keyword>
<feature type="transmembrane region" description="Helical" evidence="2">
    <location>
        <begin position="118"/>
        <end position="141"/>
    </location>
</feature>
<dbReference type="Proteomes" id="UP000272015">
    <property type="component" value="Unassembled WGS sequence"/>
</dbReference>
<name>A0A3A5MRA7_9MICO</name>
<dbReference type="AlphaFoldDB" id="A0A3A5MRA7"/>
<keyword evidence="2" id="KW-1133">Transmembrane helix</keyword>
<feature type="transmembrane region" description="Helical" evidence="2">
    <location>
        <begin position="168"/>
        <end position="189"/>
    </location>
</feature>
<feature type="transmembrane region" description="Helical" evidence="2">
    <location>
        <begin position="210"/>
        <end position="232"/>
    </location>
</feature>
<evidence type="ECO:0000313" key="4">
    <source>
        <dbReference type="Proteomes" id="UP000272015"/>
    </source>
</evidence>
<dbReference type="RefSeq" id="WP_119972103.1">
    <property type="nucleotide sequence ID" value="NZ_JBHSQA010000020.1"/>
</dbReference>
<organism evidence="3 4">
    <name type="scientific">Cryobacterium melibiosiphilum</name>
    <dbReference type="NCBI Taxonomy" id="995039"/>
    <lineage>
        <taxon>Bacteria</taxon>
        <taxon>Bacillati</taxon>
        <taxon>Actinomycetota</taxon>
        <taxon>Actinomycetes</taxon>
        <taxon>Micrococcales</taxon>
        <taxon>Microbacteriaceae</taxon>
        <taxon>Cryobacterium</taxon>
    </lineage>
</organism>
<feature type="region of interest" description="Disordered" evidence="1">
    <location>
        <begin position="294"/>
        <end position="315"/>
    </location>
</feature>
<feature type="transmembrane region" description="Helical" evidence="2">
    <location>
        <begin position="76"/>
        <end position="97"/>
    </location>
</feature>
<keyword evidence="2" id="KW-0812">Transmembrane</keyword>
<keyword evidence="2" id="KW-0472">Membrane</keyword>
<dbReference type="OrthoDB" id="9909939at2"/>
<proteinExistence type="predicted"/>
<sequence length="315" mass="33063">MQILVFVAALAVLLAAVPLIATPPTTRVASWLRARDPAVPESAVIASRAALQHINVTSGAVIVVLAIAWVISDVDFYLSIVGYAVAVIVGTATRLGGSEQRRASLTPANTSPGLWTRRVFRLSLGLASTTLVLSLAMLAVFTDRAGNTATYLTLMNPFELPDISTRSLIITASVSALLTLLAVAGWAVVGRRQSAAGTSPEIDGMIRALCFRRIALASVGAQAVLLGTLLPAVQITTLEVARLSSYSVNEDLAAVTSISGLALIVIGIAACAHAVLQPVWIQPKRTTRYWRTENSDAETTHPEVPLPAATGNSSH</sequence>
<evidence type="ECO:0000256" key="1">
    <source>
        <dbReference type="SAM" id="MobiDB-lite"/>
    </source>
</evidence>
<reference evidence="3 4" key="1">
    <citation type="submission" date="2018-09" db="EMBL/GenBank/DDBJ databases">
        <title>Novel species of Cryobacterium.</title>
        <authorList>
            <person name="Liu Q."/>
            <person name="Xin Y.-H."/>
        </authorList>
    </citation>
    <scope>NUCLEOTIDE SEQUENCE [LARGE SCALE GENOMIC DNA]</scope>
    <source>
        <strain evidence="3 4">Hh39</strain>
    </source>
</reference>
<accession>A0A3A5MRA7</accession>
<dbReference type="EMBL" id="QZVS01000061">
    <property type="protein sequence ID" value="RJT90359.1"/>
    <property type="molecule type" value="Genomic_DNA"/>
</dbReference>
<protein>
    <submittedName>
        <fullName evidence="3">Uncharacterized protein</fullName>
    </submittedName>
</protein>
<evidence type="ECO:0000256" key="2">
    <source>
        <dbReference type="SAM" id="Phobius"/>
    </source>
</evidence>
<gene>
    <name evidence="3" type="ORF">D6T64_04250</name>
</gene>
<comment type="caution">
    <text evidence="3">The sequence shown here is derived from an EMBL/GenBank/DDBJ whole genome shotgun (WGS) entry which is preliminary data.</text>
</comment>